<keyword evidence="18" id="KW-1185">Reference proteome</keyword>
<dbReference type="AlphaFoldDB" id="A0A4D7BAF5"/>
<reference evidence="17 18" key="1">
    <citation type="submission" date="2019-04" db="EMBL/GenBank/DDBJ databases">
        <title>Phreatobacter aquaticus sp. nov.</title>
        <authorList>
            <person name="Choi A."/>
        </authorList>
    </citation>
    <scope>NUCLEOTIDE SEQUENCE [LARGE SCALE GENOMIC DNA]</scope>
    <source>
        <strain evidence="17 18">KCTC 52518</strain>
    </source>
</reference>
<evidence type="ECO:0000256" key="3">
    <source>
        <dbReference type="ARBA" id="ARBA00022448"/>
    </source>
</evidence>
<gene>
    <name evidence="15" type="primary">atpF</name>
    <name evidence="17" type="ORF">E8M01_13010</name>
</gene>
<dbReference type="PANTHER" id="PTHR33445">
    <property type="entry name" value="ATP SYNTHASE SUBUNIT B', CHLOROPLASTIC"/>
    <property type="match status" value="1"/>
</dbReference>
<dbReference type="GO" id="GO:0046933">
    <property type="term" value="F:proton-transporting ATP synthase activity, rotational mechanism"/>
    <property type="evidence" value="ECO:0007669"/>
    <property type="project" value="UniProtKB-UniRule"/>
</dbReference>
<dbReference type="OrthoDB" id="9805716at2"/>
<keyword evidence="6 15" id="KW-0812">Transmembrane</keyword>
<comment type="function">
    <text evidence="12 15">F(1)F(0) ATP synthase produces ATP from ADP in the presence of a proton or sodium gradient. F-type ATPases consist of two structural domains, F(1) containing the extramembraneous catalytic core and F(0) containing the membrane proton channel, linked together by a central stalk and a peripheral stalk. During catalysis, ATP synthesis in the catalytic domain of F(1) is coupled via a rotary mechanism of the central stalk subunits to proton translocation.</text>
</comment>
<dbReference type="EMBL" id="CP039690">
    <property type="protein sequence ID" value="QCI65057.1"/>
    <property type="molecule type" value="Genomic_DNA"/>
</dbReference>
<dbReference type="HAMAP" id="MF_01398">
    <property type="entry name" value="ATP_synth_b_bprime"/>
    <property type="match status" value="1"/>
</dbReference>
<dbReference type="NCBIfam" id="NF006612">
    <property type="entry name" value="PRK09174.1"/>
    <property type="match status" value="1"/>
</dbReference>
<evidence type="ECO:0000256" key="12">
    <source>
        <dbReference type="ARBA" id="ARBA00025198"/>
    </source>
</evidence>
<keyword evidence="5 15" id="KW-0138">CF(0)</keyword>
<dbReference type="InterPro" id="IPR050059">
    <property type="entry name" value="ATP_synthase_B_chain"/>
</dbReference>
<keyword evidence="3 15" id="KW-0813">Transport</keyword>
<dbReference type="KEGG" id="pstg:E8M01_13010"/>
<evidence type="ECO:0000256" key="15">
    <source>
        <dbReference type="HAMAP-Rule" id="MF_01398"/>
    </source>
</evidence>
<comment type="similarity">
    <text evidence="2 15 16">Belongs to the ATPase B chain family.</text>
</comment>
<keyword evidence="4 15" id="KW-1003">Cell membrane</keyword>
<dbReference type="GO" id="GO:0046961">
    <property type="term" value="F:proton-transporting ATPase activity, rotational mechanism"/>
    <property type="evidence" value="ECO:0007669"/>
    <property type="project" value="TreeGrafter"/>
</dbReference>
<proteinExistence type="inferred from homology"/>
<sequence>MASPTTSGTSVPHDAHGSVGFPPFQGDTFLSQILWLAIAFGLLYWLLSKVALPRIGGILQERSERIARDLEEAQRLKAESEAAGAAYEKSLADARSNAQAIAAETHAKVSAEADATRKSLEADLNAKLHQAEAQIAASKTKAMTNVRGIAIDTAPSIVLQLTGKTPAAADVEKAVDAALKS</sequence>
<evidence type="ECO:0000256" key="4">
    <source>
        <dbReference type="ARBA" id="ARBA00022475"/>
    </source>
</evidence>
<evidence type="ECO:0000256" key="11">
    <source>
        <dbReference type="ARBA" id="ARBA00023310"/>
    </source>
</evidence>
<comment type="function">
    <text evidence="13">Component of the F(0) channel, it forms part of the peripheral stalk, linking F(1) to F(0). The b'-subunit is a diverged and duplicated form of b found in plants and photosynthetic bacteria.</text>
</comment>
<evidence type="ECO:0000256" key="7">
    <source>
        <dbReference type="ARBA" id="ARBA00022781"/>
    </source>
</evidence>
<evidence type="ECO:0000256" key="2">
    <source>
        <dbReference type="ARBA" id="ARBA00005513"/>
    </source>
</evidence>
<dbReference type="PANTHER" id="PTHR33445:SF1">
    <property type="entry name" value="ATP SYNTHASE SUBUNIT B"/>
    <property type="match status" value="1"/>
</dbReference>
<dbReference type="Pfam" id="PF00430">
    <property type="entry name" value="ATP-synt_B"/>
    <property type="match status" value="1"/>
</dbReference>
<dbReference type="InterPro" id="IPR002146">
    <property type="entry name" value="ATP_synth_b/b'su_bac/chlpt"/>
</dbReference>
<keyword evidence="9 15" id="KW-0406">Ion transport</keyword>
<keyword evidence="11 15" id="KW-0066">ATP synthesis</keyword>
<name>A0A4D7BAF5_9HYPH</name>
<comment type="subcellular location">
    <subcellularLocation>
        <location evidence="1">Cell inner membrane</location>
        <topology evidence="1">Single-pass membrane protein</topology>
    </subcellularLocation>
    <subcellularLocation>
        <location evidence="15">Cell membrane</location>
        <topology evidence="15">Single-pass membrane protein</topology>
    </subcellularLocation>
</comment>
<evidence type="ECO:0000256" key="16">
    <source>
        <dbReference type="RuleBase" id="RU003848"/>
    </source>
</evidence>
<dbReference type="GO" id="GO:0005886">
    <property type="term" value="C:plasma membrane"/>
    <property type="evidence" value="ECO:0007669"/>
    <property type="project" value="UniProtKB-SubCell"/>
</dbReference>
<evidence type="ECO:0000256" key="5">
    <source>
        <dbReference type="ARBA" id="ARBA00022547"/>
    </source>
</evidence>
<dbReference type="RefSeq" id="WP_136960506.1">
    <property type="nucleotide sequence ID" value="NZ_CP039690.1"/>
</dbReference>
<evidence type="ECO:0000313" key="18">
    <source>
        <dbReference type="Proteomes" id="UP000298781"/>
    </source>
</evidence>
<evidence type="ECO:0000256" key="8">
    <source>
        <dbReference type="ARBA" id="ARBA00022989"/>
    </source>
</evidence>
<keyword evidence="7 15" id="KW-0375">Hydrogen ion transport</keyword>
<evidence type="ECO:0000256" key="1">
    <source>
        <dbReference type="ARBA" id="ARBA00004377"/>
    </source>
</evidence>
<evidence type="ECO:0000256" key="14">
    <source>
        <dbReference type="ARBA" id="ARBA00025830"/>
    </source>
</evidence>
<evidence type="ECO:0000256" key="13">
    <source>
        <dbReference type="ARBA" id="ARBA00025614"/>
    </source>
</evidence>
<keyword evidence="10 15" id="KW-0472">Membrane</keyword>
<protein>
    <recommendedName>
        <fullName evidence="15">ATP synthase subunit b</fullName>
    </recommendedName>
    <alternativeName>
        <fullName evidence="15">ATP synthase F(0) sector subunit b</fullName>
    </alternativeName>
    <alternativeName>
        <fullName evidence="15">ATPase subunit I</fullName>
    </alternativeName>
    <alternativeName>
        <fullName evidence="15">F-type ATPase subunit b</fullName>
        <shortName evidence="15">F-ATPase subunit b</shortName>
    </alternativeName>
</protein>
<keyword evidence="8 15" id="KW-1133">Transmembrane helix</keyword>
<evidence type="ECO:0000256" key="9">
    <source>
        <dbReference type="ARBA" id="ARBA00023065"/>
    </source>
</evidence>
<dbReference type="GO" id="GO:0045259">
    <property type="term" value="C:proton-transporting ATP synthase complex"/>
    <property type="evidence" value="ECO:0007669"/>
    <property type="project" value="UniProtKB-KW"/>
</dbReference>
<comment type="subunit">
    <text evidence="14 15">F-type ATPases have 2 components, F(1) - the catalytic core - and F(0) - the membrane proton channel. F(1) has five subunits: alpha(3), beta(3), gamma(1), delta(1), epsilon(1). F(0) has three main subunits: a(1), b(2) and c(10-14). The alpha and beta chains form an alternating ring which encloses part of the gamma chain. F(1) is attached to F(0) by a central stalk formed by the gamma and epsilon chains, while a peripheral stalk is formed by the delta and b chains.</text>
</comment>
<evidence type="ECO:0000256" key="10">
    <source>
        <dbReference type="ARBA" id="ARBA00023136"/>
    </source>
</evidence>
<accession>A0A4D7BAF5</accession>
<organism evidence="17 18">
    <name type="scientific">Phreatobacter stygius</name>
    <dbReference type="NCBI Taxonomy" id="1940610"/>
    <lineage>
        <taxon>Bacteria</taxon>
        <taxon>Pseudomonadati</taxon>
        <taxon>Pseudomonadota</taxon>
        <taxon>Alphaproteobacteria</taxon>
        <taxon>Hyphomicrobiales</taxon>
        <taxon>Phreatobacteraceae</taxon>
        <taxon>Phreatobacter</taxon>
    </lineage>
</organism>
<dbReference type="CDD" id="cd06503">
    <property type="entry name" value="ATP-synt_Fo_b"/>
    <property type="match status" value="1"/>
</dbReference>
<feature type="transmembrane region" description="Helical" evidence="15">
    <location>
        <begin position="29"/>
        <end position="47"/>
    </location>
</feature>
<evidence type="ECO:0000256" key="6">
    <source>
        <dbReference type="ARBA" id="ARBA00022692"/>
    </source>
</evidence>
<dbReference type="Proteomes" id="UP000298781">
    <property type="component" value="Chromosome"/>
</dbReference>
<evidence type="ECO:0000313" key="17">
    <source>
        <dbReference type="EMBL" id="QCI65057.1"/>
    </source>
</evidence>